<proteinExistence type="inferred from homology"/>
<dbReference type="NCBIfam" id="TIGR00327">
    <property type="entry name" value="secE_euk_arch"/>
    <property type="match status" value="1"/>
</dbReference>
<dbReference type="Gene3D" id="1.20.5.820">
    <property type="entry name" value="Preprotein translocase SecE subunit"/>
    <property type="match status" value="1"/>
</dbReference>
<dbReference type="GeneID" id="20521323"/>
<dbReference type="EMBL" id="CP003522">
    <property type="protein sequence ID" value="AFN83022.1"/>
    <property type="molecule type" value="Genomic_DNA"/>
</dbReference>
<evidence type="ECO:0000256" key="5">
    <source>
        <dbReference type="ARBA" id="ARBA00022824"/>
    </source>
</evidence>
<dbReference type="HOGENOM" id="CLU_167752_2_1_1"/>
<evidence type="ECO:0000313" key="11">
    <source>
        <dbReference type="EMBL" id="AFN83022.1"/>
    </source>
</evidence>
<dbReference type="OrthoDB" id="2194864at2759"/>
<dbReference type="HAMAP" id="MF_00422">
    <property type="entry name" value="SecE"/>
    <property type="match status" value="1"/>
</dbReference>
<evidence type="ECO:0000313" key="12">
    <source>
        <dbReference type="Proteomes" id="UP000010094"/>
    </source>
</evidence>
<dbReference type="GO" id="GO:0006605">
    <property type="term" value="P:protein targeting"/>
    <property type="evidence" value="ECO:0007669"/>
    <property type="project" value="InterPro"/>
</dbReference>
<dbReference type="SUPFAM" id="SSF103456">
    <property type="entry name" value="Preprotein translocase SecE subunit"/>
    <property type="match status" value="1"/>
</dbReference>
<evidence type="ECO:0000256" key="8">
    <source>
        <dbReference type="ARBA" id="ARBA00023010"/>
    </source>
</evidence>
<keyword evidence="8" id="KW-0811">Translocation</keyword>
<evidence type="ECO:0000256" key="1">
    <source>
        <dbReference type="ARBA" id="ARBA00004389"/>
    </source>
</evidence>
<feature type="transmembrane region" description="Helical" evidence="10">
    <location>
        <begin position="41"/>
        <end position="61"/>
    </location>
</feature>
<dbReference type="AlphaFoldDB" id="I7ARL9"/>
<dbReference type="Pfam" id="PF00584">
    <property type="entry name" value="SecE"/>
    <property type="match status" value="1"/>
</dbReference>
<dbReference type="InterPro" id="IPR023391">
    <property type="entry name" value="Prot_translocase_SecE_dom_sf"/>
</dbReference>
<sequence length="72" mass="7969">MSQKSRSPSLLADYLKSVRLFTKKCVKPSGKEFAMSVKRHAIGIGFLGILGYAIKLIHIPINNIIVSNPNKE</sequence>
<keyword evidence="6" id="KW-0653">Protein transport</keyword>
<accession>I7ARL9</accession>
<keyword evidence="4 10" id="KW-0812">Transmembrane</keyword>
<evidence type="ECO:0000256" key="10">
    <source>
        <dbReference type="SAM" id="Phobius"/>
    </source>
</evidence>
<dbReference type="Proteomes" id="UP000010094">
    <property type="component" value="Chromosome V"/>
</dbReference>
<gene>
    <name evidence="11" type="ordered locus">EROM_050910</name>
</gene>
<evidence type="ECO:0000256" key="2">
    <source>
        <dbReference type="ARBA" id="ARBA00008274"/>
    </source>
</evidence>
<dbReference type="KEGG" id="ero:EROM_050910"/>
<evidence type="ECO:0000256" key="3">
    <source>
        <dbReference type="ARBA" id="ARBA00022448"/>
    </source>
</evidence>
<dbReference type="InterPro" id="IPR001901">
    <property type="entry name" value="Translocase_SecE/Sec61-g"/>
</dbReference>
<keyword evidence="9 10" id="KW-0472">Membrane</keyword>
<name>I7ARL9_ENCRO</name>
<dbReference type="RefSeq" id="XP_009264519.1">
    <property type="nucleotide sequence ID" value="XM_009266244.1"/>
</dbReference>
<dbReference type="GO" id="GO:0005789">
    <property type="term" value="C:endoplasmic reticulum membrane"/>
    <property type="evidence" value="ECO:0007669"/>
    <property type="project" value="UniProtKB-SubCell"/>
</dbReference>
<keyword evidence="3" id="KW-0813">Transport</keyword>
<dbReference type="InterPro" id="IPR008158">
    <property type="entry name" value="Translocase_Sec61-g"/>
</dbReference>
<dbReference type="PANTHER" id="PTHR12309">
    <property type="entry name" value="SEC61 GAMMA SUBUNIT"/>
    <property type="match status" value="1"/>
</dbReference>
<evidence type="ECO:0000256" key="4">
    <source>
        <dbReference type="ARBA" id="ARBA00022692"/>
    </source>
</evidence>
<organism evidence="11 12">
    <name type="scientific">Encephalitozoon romaleae (strain SJ-2008)</name>
    <name type="common">Microsporidian parasite</name>
    <dbReference type="NCBI Taxonomy" id="1178016"/>
    <lineage>
        <taxon>Eukaryota</taxon>
        <taxon>Fungi</taxon>
        <taxon>Fungi incertae sedis</taxon>
        <taxon>Microsporidia</taxon>
        <taxon>Unikaryonidae</taxon>
        <taxon>Encephalitozoon</taxon>
    </lineage>
</organism>
<evidence type="ECO:0000256" key="6">
    <source>
        <dbReference type="ARBA" id="ARBA00022927"/>
    </source>
</evidence>
<dbReference type="VEuPathDB" id="MicrosporidiaDB:EROM_050910"/>
<comment type="similarity">
    <text evidence="2">Belongs to the SecE/SEC61-gamma family.</text>
</comment>
<keyword evidence="12" id="KW-1185">Reference proteome</keyword>
<dbReference type="GO" id="GO:0008320">
    <property type="term" value="F:protein transmembrane transporter activity"/>
    <property type="evidence" value="ECO:0007669"/>
    <property type="project" value="InterPro"/>
</dbReference>
<reference evidence="11 12" key="1">
    <citation type="journal article" date="2012" name="Proc. Natl. Acad. Sci. U.S.A.">
        <title>Gain and loss of multiple functionally related, horizontally transferred genes in the reduced genomes of two microsporidian parasites.</title>
        <authorList>
            <person name="Pombert J.-F."/>
            <person name="Selman M."/>
            <person name="Burki F."/>
            <person name="Bardell F.T."/>
            <person name="Farinelli L."/>
            <person name="Solter L.F."/>
            <person name="Whitman D.W."/>
            <person name="Weiss L.M."/>
            <person name="Corradi N."/>
            <person name="Keeling P.J."/>
        </authorList>
    </citation>
    <scope>NUCLEOTIDE SEQUENCE [LARGE SCALE GENOMIC DNA]</scope>
    <source>
        <strain evidence="11 12">SJ-2008</strain>
    </source>
</reference>
<comment type="subcellular location">
    <subcellularLocation>
        <location evidence="1">Endoplasmic reticulum membrane</location>
        <topology evidence="1">Single-pass membrane protein</topology>
    </subcellularLocation>
</comment>
<dbReference type="GO" id="GO:0006886">
    <property type="term" value="P:intracellular protein transport"/>
    <property type="evidence" value="ECO:0007669"/>
    <property type="project" value="InterPro"/>
</dbReference>
<protein>
    <submittedName>
        <fullName evidence="11">Protein transport Sec61-like protein</fullName>
    </submittedName>
</protein>
<keyword evidence="7 10" id="KW-1133">Transmembrane helix</keyword>
<evidence type="ECO:0000256" key="7">
    <source>
        <dbReference type="ARBA" id="ARBA00022989"/>
    </source>
</evidence>
<evidence type="ECO:0000256" key="9">
    <source>
        <dbReference type="ARBA" id="ARBA00023136"/>
    </source>
</evidence>
<keyword evidence="5" id="KW-0256">Endoplasmic reticulum</keyword>